<dbReference type="Proteomes" id="UP000887013">
    <property type="component" value="Unassembled WGS sequence"/>
</dbReference>
<dbReference type="InterPro" id="IPR012337">
    <property type="entry name" value="RNaseH-like_sf"/>
</dbReference>
<dbReference type="OrthoDB" id="6434968at2759"/>
<protein>
    <recommendedName>
        <fullName evidence="3">RNase H type-1 domain-containing protein</fullName>
    </recommendedName>
</protein>
<keyword evidence="2" id="KW-1185">Reference proteome</keyword>
<name>A0A8X6TPV9_NEPPI</name>
<proteinExistence type="predicted"/>
<evidence type="ECO:0000313" key="2">
    <source>
        <dbReference type="Proteomes" id="UP000887013"/>
    </source>
</evidence>
<organism evidence="1 2">
    <name type="scientific">Nephila pilipes</name>
    <name type="common">Giant wood spider</name>
    <name type="synonym">Nephila maculata</name>
    <dbReference type="NCBI Taxonomy" id="299642"/>
    <lineage>
        <taxon>Eukaryota</taxon>
        <taxon>Metazoa</taxon>
        <taxon>Ecdysozoa</taxon>
        <taxon>Arthropoda</taxon>
        <taxon>Chelicerata</taxon>
        <taxon>Arachnida</taxon>
        <taxon>Araneae</taxon>
        <taxon>Araneomorphae</taxon>
        <taxon>Entelegynae</taxon>
        <taxon>Araneoidea</taxon>
        <taxon>Nephilidae</taxon>
        <taxon>Nephila</taxon>
    </lineage>
</organism>
<sequence>MTNLIQKNATVLIRLPNNSFWQEYDYERTRNLKTQRDFIQCIHDNTQYKVINDVPYELIFFAIVLKSIHTRFPPNEWFHIYTDGSLLDFSQGAGAGVLSDSFSFFLHVGIFTTHFDGELEAIHVVLQQLAVRFDTF</sequence>
<dbReference type="AlphaFoldDB" id="A0A8X6TPV9"/>
<evidence type="ECO:0008006" key="3">
    <source>
        <dbReference type="Google" id="ProtNLM"/>
    </source>
</evidence>
<gene>
    <name evidence="1" type="primary">X975_00014</name>
    <name evidence="1" type="ORF">NPIL_47221</name>
</gene>
<dbReference type="SUPFAM" id="SSF53098">
    <property type="entry name" value="Ribonuclease H-like"/>
    <property type="match status" value="1"/>
</dbReference>
<reference evidence="1" key="1">
    <citation type="submission" date="2020-08" db="EMBL/GenBank/DDBJ databases">
        <title>Multicomponent nature underlies the extraordinary mechanical properties of spider dragline silk.</title>
        <authorList>
            <person name="Kono N."/>
            <person name="Nakamura H."/>
            <person name="Mori M."/>
            <person name="Yoshida Y."/>
            <person name="Ohtoshi R."/>
            <person name="Malay A.D."/>
            <person name="Moran D.A.P."/>
            <person name="Tomita M."/>
            <person name="Numata K."/>
            <person name="Arakawa K."/>
        </authorList>
    </citation>
    <scope>NUCLEOTIDE SEQUENCE</scope>
</reference>
<dbReference type="EMBL" id="BMAW01014335">
    <property type="protein sequence ID" value="GFT38443.1"/>
    <property type="molecule type" value="Genomic_DNA"/>
</dbReference>
<comment type="caution">
    <text evidence="1">The sequence shown here is derived from an EMBL/GenBank/DDBJ whole genome shotgun (WGS) entry which is preliminary data.</text>
</comment>
<evidence type="ECO:0000313" key="1">
    <source>
        <dbReference type="EMBL" id="GFT38443.1"/>
    </source>
</evidence>
<accession>A0A8X6TPV9</accession>